<sequence>MTEQFGLTEEQLAIQDMAQKFTADAITPHAGEWDEKHIFPRDTIKQAAELGFGSIYVSEEAGGIGLGRLEAALIMEAMAYGCPSTSAFISIHNMAAWMIDRFGSQALKDKYLPNLVPMERMASYCLTEPASGSDAAALKTKAVDKGDHWEITGSKQFISGGGENEVYVTMVRTGEDGPRGISCVVIEKDMEGVSFGGQEKKLGWHSQPTAALILDGAKVPKENLVGGEGEGFRIAMMGLDGGRLNIGACSLGGAQRALDEAIAYTRDRKQFGQSIADFQNTQFMLADMAADIESARALLYMAAVKVTNNAPDKTRFAAMAKMIATENGSNVVDKALQLHGGYGYLMDYPIERLWRDLRVHSILEGTNQIMRMIVGRELTRQ</sequence>
<evidence type="ECO:0000313" key="13">
    <source>
        <dbReference type="Proteomes" id="UP000522081"/>
    </source>
</evidence>
<organism evidence="12 13">
    <name type="scientific">Novosphingobium marinum</name>
    <dbReference type="NCBI Taxonomy" id="1514948"/>
    <lineage>
        <taxon>Bacteria</taxon>
        <taxon>Pseudomonadati</taxon>
        <taxon>Pseudomonadota</taxon>
        <taxon>Alphaproteobacteria</taxon>
        <taxon>Sphingomonadales</taxon>
        <taxon>Sphingomonadaceae</taxon>
        <taxon>Novosphingobium</taxon>
    </lineage>
</organism>
<dbReference type="PANTHER" id="PTHR43831:SF1">
    <property type="entry name" value="ISOBUTYRYL-COA DEHYDROGENASE, MITOCHONDRIAL"/>
    <property type="match status" value="1"/>
</dbReference>
<dbReference type="PROSITE" id="PS00073">
    <property type="entry name" value="ACYL_COA_DH_2"/>
    <property type="match status" value="1"/>
</dbReference>
<dbReference type="SUPFAM" id="SSF56645">
    <property type="entry name" value="Acyl-CoA dehydrogenase NM domain-like"/>
    <property type="match status" value="1"/>
</dbReference>
<evidence type="ECO:0000256" key="4">
    <source>
        <dbReference type="ARBA" id="ARBA00022456"/>
    </source>
</evidence>
<evidence type="ECO:0000256" key="3">
    <source>
        <dbReference type="ARBA" id="ARBA00009347"/>
    </source>
</evidence>
<evidence type="ECO:0000256" key="7">
    <source>
        <dbReference type="ARBA" id="ARBA00023002"/>
    </source>
</evidence>
<dbReference type="EMBL" id="JACBZF010000005">
    <property type="protein sequence ID" value="NYH96511.1"/>
    <property type="molecule type" value="Genomic_DNA"/>
</dbReference>
<dbReference type="AlphaFoldDB" id="A0A7Y9Y0T2"/>
<proteinExistence type="inferred from homology"/>
<dbReference type="Pfam" id="PF02770">
    <property type="entry name" value="Acyl-CoA_dh_M"/>
    <property type="match status" value="1"/>
</dbReference>
<evidence type="ECO:0000259" key="11">
    <source>
        <dbReference type="Pfam" id="PF02771"/>
    </source>
</evidence>
<dbReference type="PIRSF" id="PIRSF016578">
    <property type="entry name" value="HsaA"/>
    <property type="match status" value="1"/>
</dbReference>
<accession>A0A7Y9Y0T2</accession>
<evidence type="ECO:0000256" key="6">
    <source>
        <dbReference type="ARBA" id="ARBA00022827"/>
    </source>
</evidence>
<comment type="cofactor">
    <cofactor evidence="1 8">
        <name>FAD</name>
        <dbReference type="ChEBI" id="CHEBI:57692"/>
    </cofactor>
</comment>
<comment type="pathway">
    <text evidence="2">Amino-acid degradation; L-valine degradation.</text>
</comment>
<dbReference type="FunFam" id="2.40.110.10:FF:000001">
    <property type="entry name" value="Acyl-CoA dehydrogenase, mitochondrial"/>
    <property type="match status" value="1"/>
</dbReference>
<dbReference type="Pfam" id="PF02771">
    <property type="entry name" value="Acyl-CoA_dh_N"/>
    <property type="match status" value="1"/>
</dbReference>
<dbReference type="InterPro" id="IPR013786">
    <property type="entry name" value="AcylCoA_DH/ox_N"/>
</dbReference>
<dbReference type="PROSITE" id="PS00072">
    <property type="entry name" value="ACYL_COA_DH_1"/>
    <property type="match status" value="1"/>
</dbReference>
<dbReference type="GO" id="GO:0009083">
    <property type="term" value="P:branched-chain amino acid catabolic process"/>
    <property type="evidence" value="ECO:0007669"/>
    <property type="project" value="UniProtKB-KW"/>
</dbReference>
<dbReference type="GO" id="GO:0003995">
    <property type="term" value="F:acyl-CoA dehydrogenase activity"/>
    <property type="evidence" value="ECO:0007669"/>
    <property type="project" value="InterPro"/>
</dbReference>
<protein>
    <submittedName>
        <fullName evidence="12">Alkylation response protein AidB-like acyl-CoA dehydrogenase</fullName>
    </submittedName>
</protein>
<dbReference type="InterPro" id="IPR006091">
    <property type="entry name" value="Acyl-CoA_Oxase/DH_mid-dom"/>
</dbReference>
<feature type="domain" description="Acyl-CoA dehydrogenase/oxidase N-terminal" evidence="11">
    <location>
        <begin position="8"/>
        <end position="117"/>
    </location>
</feature>
<dbReference type="SUPFAM" id="SSF47203">
    <property type="entry name" value="Acyl-CoA dehydrogenase C-terminal domain-like"/>
    <property type="match status" value="1"/>
</dbReference>
<dbReference type="Proteomes" id="UP000522081">
    <property type="component" value="Unassembled WGS sequence"/>
</dbReference>
<evidence type="ECO:0000256" key="2">
    <source>
        <dbReference type="ARBA" id="ARBA00005109"/>
    </source>
</evidence>
<evidence type="ECO:0000259" key="10">
    <source>
        <dbReference type="Pfam" id="PF02770"/>
    </source>
</evidence>
<keyword evidence="5 8" id="KW-0285">Flavoprotein</keyword>
<dbReference type="Gene3D" id="1.10.540.10">
    <property type="entry name" value="Acyl-CoA dehydrogenase/oxidase, N-terminal domain"/>
    <property type="match status" value="1"/>
</dbReference>
<evidence type="ECO:0000259" key="9">
    <source>
        <dbReference type="Pfam" id="PF00441"/>
    </source>
</evidence>
<dbReference type="Pfam" id="PF00441">
    <property type="entry name" value="Acyl-CoA_dh_1"/>
    <property type="match status" value="1"/>
</dbReference>
<name>A0A7Y9Y0T2_9SPHN</name>
<dbReference type="InterPro" id="IPR036250">
    <property type="entry name" value="AcylCo_DH-like_C"/>
</dbReference>
<dbReference type="InterPro" id="IPR046373">
    <property type="entry name" value="Acyl-CoA_Oxase/DH_mid-dom_sf"/>
</dbReference>
<dbReference type="InterPro" id="IPR006089">
    <property type="entry name" value="Acyl-CoA_DH_CS"/>
</dbReference>
<feature type="domain" description="Acyl-CoA dehydrogenase/oxidase C-terminal" evidence="9">
    <location>
        <begin position="229"/>
        <end position="378"/>
    </location>
</feature>
<dbReference type="InterPro" id="IPR037069">
    <property type="entry name" value="AcylCoA_DH/ox_N_sf"/>
</dbReference>
<dbReference type="Gene3D" id="1.20.140.10">
    <property type="entry name" value="Butyryl-CoA Dehydrogenase, subunit A, domain 3"/>
    <property type="match status" value="1"/>
</dbReference>
<comment type="caution">
    <text evidence="12">The sequence shown here is derived from an EMBL/GenBank/DDBJ whole genome shotgun (WGS) entry which is preliminary data.</text>
</comment>
<evidence type="ECO:0000256" key="1">
    <source>
        <dbReference type="ARBA" id="ARBA00001974"/>
    </source>
</evidence>
<keyword evidence="4" id="KW-0101">Branched-chain amino acid catabolism</keyword>
<dbReference type="GO" id="GO:0050660">
    <property type="term" value="F:flavin adenine dinucleotide binding"/>
    <property type="evidence" value="ECO:0007669"/>
    <property type="project" value="InterPro"/>
</dbReference>
<dbReference type="InterPro" id="IPR009100">
    <property type="entry name" value="AcylCoA_DH/oxidase_NM_dom_sf"/>
</dbReference>
<evidence type="ECO:0000256" key="8">
    <source>
        <dbReference type="RuleBase" id="RU362125"/>
    </source>
</evidence>
<keyword evidence="7 8" id="KW-0560">Oxidoreductase</keyword>
<dbReference type="InterPro" id="IPR052547">
    <property type="entry name" value="Mito_Isobutyryl-CoADH"/>
</dbReference>
<dbReference type="FunFam" id="1.20.140.10:FF:000001">
    <property type="entry name" value="Acyl-CoA dehydrogenase"/>
    <property type="match status" value="1"/>
</dbReference>
<feature type="domain" description="Acyl-CoA oxidase/dehydrogenase middle" evidence="10">
    <location>
        <begin position="124"/>
        <end position="215"/>
    </location>
</feature>
<keyword evidence="6 8" id="KW-0274">FAD</keyword>
<dbReference type="Gene3D" id="2.40.110.10">
    <property type="entry name" value="Butyryl-CoA Dehydrogenase, subunit A, domain 2"/>
    <property type="match status" value="1"/>
</dbReference>
<dbReference type="RefSeq" id="WP_179408345.1">
    <property type="nucleotide sequence ID" value="NZ_BMGF01000005.1"/>
</dbReference>
<evidence type="ECO:0000313" key="12">
    <source>
        <dbReference type="EMBL" id="NYH96511.1"/>
    </source>
</evidence>
<dbReference type="PANTHER" id="PTHR43831">
    <property type="entry name" value="ISOBUTYRYL-COA DEHYDROGENASE"/>
    <property type="match status" value="1"/>
</dbReference>
<reference evidence="12 13" key="1">
    <citation type="submission" date="2020-07" db="EMBL/GenBank/DDBJ databases">
        <title>Genomic Encyclopedia of Type Strains, Phase IV (KMG-IV): sequencing the most valuable type-strain genomes for metagenomic binning, comparative biology and taxonomic classification.</title>
        <authorList>
            <person name="Goeker M."/>
        </authorList>
    </citation>
    <scope>NUCLEOTIDE SEQUENCE [LARGE SCALE GENOMIC DNA]</scope>
    <source>
        <strain evidence="12 13">DSM 29043</strain>
    </source>
</reference>
<gene>
    <name evidence="12" type="ORF">FHS75_002850</name>
</gene>
<keyword evidence="13" id="KW-1185">Reference proteome</keyword>
<dbReference type="InterPro" id="IPR009075">
    <property type="entry name" value="AcylCo_DH/oxidase_C"/>
</dbReference>
<comment type="similarity">
    <text evidence="3 8">Belongs to the acyl-CoA dehydrogenase family.</text>
</comment>
<evidence type="ECO:0000256" key="5">
    <source>
        <dbReference type="ARBA" id="ARBA00022630"/>
    </source>
</evidence>